<keyword evidence="10" id="KW-1185">Reference proteome</keyword>
<dbReference type="Proteomes" id="UP001595799">
    <property type="component" value="Unassembled WGS sequence"/>
</dbReference>
<feature type="transmembrane region" description="Helical" evidence="7">
    <location>
        <begin position="225"/>
        <end position="244"/>
    </location>
</feature>
<evidence type="ECO:0000256" key="1">
    <source>
        <dbReference type="ARBA" id="ARBA00004429"/>
    </source>
</evidence>
<dbReference type="PANTHER" id="PTHR33362">
    <property type="entry name" value="SIALIC ACID TRAP TRANSPORTER PERMEASE PROTEIN SIAT-RELATED"/>
    <property type="match status" value="1"/>
</dbReference>
<feature type="transmembrane region" description="Helical" evidence="7">
    <location>
        <begin position="141"/>
        <end position="167"/>
    </location>
</feature>
<dbReference type="EMBL" id="JBHSCW010000016">
    <property type="protein sequence ID" value="MFC4353422.1"/>
    <property type="molecule type" value="Genomic_DNA"/>
</dbReference>
<proteinExistence type="inferred from homology"/>
<evidence type="ECO:0000256" key="4">
    <source>
        <dbReference type="ARBA" id="ARBA00022692"/>
    </source>
</evidence>
<comment type="caution">
    <text evidence="7">Lacks conserved residue(s) required for the propagation of feature annotation.</text>
</comment>
<gene>
    <name evidence="9" type="ORF">ACFOW6_17910</name>
</gene>
<dbReference type="NCBIfam" id="TIGR00786">
    <property type="entry name" value="dctM"/>
    <property type="match status" value="1"/>
</dbReference>
<evidence type="ECO:0000256" key="6">
    <source>
        <dbReference type="ARBA" id="ARBA00023136"/>
    </source>
</evidence>
<keyword evidence="5 7" id="KW-1133">Transmembrane helix</keyword>
<feature type="transmembrane region" description="Helical" evidence="7">
    <location>
        <begin position="173"/>
        <end position="192"/>
    </location>
</feature>
<feature type="transmembrane region" description="Helical" evidence="7">
    <location>
        <begin position="358"/>
        <end position="387"/>
    </location>
</feature>
<feature type="transmembrane region" description="Helical" evidence="7">
    <location>
        <begin position="250"/>
        <end position="267"/>
    </location>
</feature>
<evidence type="ECO:0000313" key="9">
    <source>
        <dbReference type="EMBL" id="MFC4353422.1"/>
    </source>
</evidence>
<feature type="domain" description="TRAP C4-dicarboxylate transport system permease DctM subunit" evidence="8">
    <location>
        <begin position="12"/>
        <end position="424"/>
    </location>
</feature>
<dbReference type="InterPro" id="IPR010656">
    <property type="entry name" value="DctM"/>
</dbReference>
<dbReference type="InterPro" id="IPR004681">
    <property type="entry name" value="TRAP_DctM"/>
</dbReference>
<evidence type="ECO:0000313" key="10">
    <source>
        <dbReference type="Proteomes" id="UP001595799"/>
    </source>
</evidence>
<sequence length="435" mass="45066">MDRLEIGLLGIVVSLFLIALRIPVGVVLGIVAFVGISSITSLKAAWGILTAIPHNFVAQWTLSAIPMFLLMGYIAARTGLTVGIFSSARILFGKVPGGLASATVMASSIFAAASGSSVATAAAFSRIAVPEMLKAKYDPGLATGSVAAAGTLGSLIPPSVLLILYGIFTETSIGALFLAGVIPGVLSAAIYISMIMVRSYRTPEIAPPDLTTYSAEEKKAAFRDIWPLPTLILGVLGGILLGVFSPTEAGAIGAAAATIIALMRGALTKDALSQALTDTAIGTATIFVIAISASMFASFMGLSTVPTQFAGQILSVVESPIAIIIALSIIFIVLGMFLDGISLLLLTTPIMLPILKSAGIDMVWFGIIAIKLIEIGLITPPVGINIYVIKSVMGRAVPLGAIFRGAFWFIAMDILTLGILIAFPVVTLFLPGLMR</sequence>
<dbReference type="PIRSF" id="PIRSF006066">
    <property type="entry name" value="HI0050"/>
    <property type="match status" value="1"/>
</dbReference>
<comment type="function">
    <text evidence="7">Part of the tripartite ATP-independent periplasmic (TRAP) transport system.</text>
</comment>
<evidence type="ECO:0000256" key="3">
    <source>
        <dbReference type="ARBA" id="ARBA00022519"/>
    </source>
</evidence>
<feature type="transmembrane region" description="Helical" evidence="7">
    <location>
        <begin position="57"/>
        <end position="76"/>
    </location>
</feature>
<keyword evidence="4 7" id="KW-0812">Transmembrane</keyword>
<evidence type="ECO:0000256" key="5">
    <source>
        <dbReference type="ARBA" id="ARBA00022989"/>
    </source>
</evidence>
<dbReference type="PANTHER" id="PTHR33362:SF5">
    <property type="entry name" value="C4-DICARBOXYLATE TRAP TRANSPORTER LARGE PERMEASE PROTEIN DCTM"/>
    <property type="match status" value="1"/>
</dbReference>
<comment type="subcellular location">
    <subcellularLocation>
        <location evidence="1 7">Cell inner membrane</location>
        <topology evidence="1 7">Multi-pass membrane protein</topology>
    </subcellularLocation>
</comment>
<feature type="transmembrane region" description="Helical" evidence="7">
    <location>
        <begin position="6"/>
        <end position="36"/>
    </location>
</feature>
<evidence type="ECO:0000256" key="2">
    <source>
        <dbReference type="ARBA" id="ARBA00022475"/>
    </source>
</evidence>
<keyword evidence="2" id="KW-1003">Cell membrane</keyword>
<feature type="transmembrane region" description="Helical" evidence="7">
    <location>
        <begin position="321"/>
        <end position="346"/>
    </location>
</feature>
<feature type="transmembrane region" description="Helical" evidence="7">
    <location>
        <begin position="279"/>
        <end position="301"/>
    </location>
</feature>
<dbReference type="Pfam" id="PF06808">
    <property type="entry name" value="DctM"/>
    <property type="match status" value="1"/>
</dbReference>
<comment type="subunit">
    <text evidence="7">The complex comprises the extracytoplasmic solute receptor protein and the two transmembrane proteins.</text>
</comment>
<keyword evidence="6 7" id="KW-0472">Membrane</keyword>
<name>A0ABV8UQ47_9PROT</name>
<comment type="caution">
    <text evidence="9">The sequence shown here is derived from an EMBL/GenBank/DDBJ whole genome shotgun (WGS) entry which is preliminary data.</text>
</comment>
<feature type="transmembrane region" description="Helical" evidence="7">
    <location>
        <begin position="407"/>
        <end position="430"/>
    </location>
</feature>
<keyword evidence="7" id="KW-0813">Transport</keyword>
<protein>
    <recommendedName>
        <fullName evidence="7">TRAP transporter large permease protein</fullName>
    </recommendedName>
</protein>
<reference evidence="10" key="1">
    <citation type="journal article" date="2019" name="Int. J. Syst. Evol. Microbiol.">
        <title>The Global Catalogue of Microorganisms (GCM) 10K type strain sequencing project: providing services to taxonomists for standard genome sequencing and annotation.</title>
        <authorList>
            <consortium name="The Broad Institute Genomics Platform"/>
            <consortium name="The Broad Institute Genome Sequencing Center for Infectious Disease"/>
            <person name="Wu L."/>
            <person name="Ma J."/>
        </authorList>
    </citation>
    <scope>NUCLEOTIDE SEQUENCE [LARGE SCALE GENOMIC DNA]</scope>
    <source>
        <strain evidence="10">CECT 8472</strain>
    </source>
</reference>
<accession>A0ABV8UQ47</accession>
<evidence type="ECO:0000256" key="7">
    <source>
        <dbReference type="RuleBase" id="RU369079"/>
    </source>
</evidence>
<organism evidence="9 10">
    <name type="scientific">Fodinicurvata halophila</name>
    <dbReference type="NCBI Taxonomy" id="1419723"/>
    <lineage>
        <taxon>Bacteria</taxon>
        <taxon>Pseudomonadati</taxon>
        <taxon>Pseudomonadota</taxon>
        <taxon>Alphaproteobacteria</taxon>
        <taxon>Rhodospirillales</taxon>
        <taxon>Rhodovibrionaceae</taxon>
        <taxon>Fodinicurvata</taxon>
    </lineage>
</organism>
<dbReference type="RefSeq" id="WP_382423798.1">
    <property type="nucleotide sequence ID" value="NZ_JBHSCW010000016.1"/>
</dbReference>
<comment type="similarity">
    <text evidence="7">Belongs to the TRAP transporter large permease family.</text>
</comment>
<keyword evidence="3 7" id="KW-0997">Cell inner membrane</keyword>
<evidence type="ECO:0000259" key="8">
    <source>
        <dbReference type="Pfam" id="PF06808"/>
    </source>
</evidence>